<evidence type="ECO:0000256" key="1">
    <source>
        <dbReference type="ARBA" id="ARBA00022801"/>
    </source>
</evidence>
<gene>
    <name evidence="4" type="ORF">ACFQ1Z_06490</name>
</gene>
<keyword evidence="2" id="KW-0472">Membrane</keyword>
<reference evidence="5" key="1">
    <citation type="journal article" date="2019" name="Int. J. Syst. Evol. Microbiol.">
        <title>The Global Catalogue of Microorganisms (GCM) 10K type strain sequencing project: providing services to taxonomists for standard genome sequencing and annotation.</title>
        <authorList>
            <consortium name="The Broad Institute Genomics Platform"/>
            <consortium name="The Broad Institute Genome Sequencing Center for Infectious Disease"/>
            <person name="Wu L."/>
            <person name="Ma J."/>
        </authorList>
    </citation>
    <scope>NUCLEOTIDE SEQUENCE [LARGE SCALE GENOMIC DNA]</scope>
    <source>
        <strain evidence="5">CCUG 58412</strain>
    </source>
</reference>
<dbReference type="InterPro" id="IPR050300">
    <property type="entry name" value="GDXG_lipolytic_enzyme"/>
</dbReference>
<dbReference type="Proteomes" id="UP001597128">
    <property type="component" value="Unassembled WGS sequence"/>
</dbReference>
<organism evidence="4 5">
    <name type="scientific">Methylophilus luteus</name>
    <dbReference type="NCBI Taxonomy" id="640108"/>
    <lineage>
        <taxon>Bacteria</taxon>
        <taxon>Pseudomonadati</taxon>
        <taxon>Pseudomonadota</taxon>
        <taxon>Betaproteobacteria</taxon>
        <taxon>Nitrosomonadales</taxon>
        <taxon>Methylophilaceae</taxon>
        <taxon>Methylophilus</taxon>
    </lineage>
</organism>
<dbReference type="InterPro" id="IPR029058">
    <property type="entry name" value="AB_hydrolase_fold"/>
</dbReference>
<evidence type="ECO:0000259" key="3">
    <source>
        <dbReference type="Pfam" id="PF20434"/>
    </source>
</evidence>
<keyword evidence="1 4" id="KW-0378">Hydrolase</keyword>
<dbReference type="Gene3D" id="3.40.50.1820">
    <property type="entry name" value="alpha/beta hydrolase"/>
    <property type="match status" value="1"/>
</dbReference>
<dbReference type="InterPro" id="IPR049492">
    <property type="entry name" value="BD-FAE-like_dom"/>
</dbReference>
<proteinExistence type="predicted"/>
<protein>
    <submittedName>
        <fullName evidence="4">Alpha/beta hydrolase</fullName>
    </submittedName>
</protein>
<keyword evidence="5" id="KW-1185">Reference proteome</keyword>
<dbReference type="PROSITE" id="PS00122">
    <property type="entry name" value="CARBOXYLESTERASE_B_1"/>
    <property type="match status" value="1"/>
</dbReference>
<evidence type="ECO:0000313" key="4">
    <source>
        <dbReference type="EMBL" id="MFD0913189.1"/>
    </source>
</evidence>
<evidence type="ECO:0000256" key="2">
    <source>
        <dbReference type="SAM" id="Phobius"/>
    </source>
</evidence>
<dbReference type="PANTHER" id="PTHR48081">
    <property type="entry name" value="AB HYDROLASE SUPERFAMILY PROTEIN C4A8.06C"/>
    <property type="match status" value="1"/>
</dbReference>
<sequence length="306" mass="33150">MPDFAATPARLYTGALIVMGLLASACSPVNILNAVISDKGYRLSSGVAYGELARQRLDIYTPNAALTSQHESQDKTANTSQATRKGLPVVVFFYGGSWDSGDRGSYKFIGEAITSQGFIAVIPDYRVYPEVLFPDFMQDPAQAAKWVKLHAAEFGGDPERVFLAGHSAGAHIAAMLVLDPEFLAQQASQPGDFAGMIGLAGPYDFLPLKSERLKTIFGDQEQRPKSQPINYVTGHNPPMLLMVGDKDGTVWPRNTYNLAAKIKAAGGPVEVAEFAGYGHIDMAAKLAKPLRDQRMLETITAFIKQH</sequence>
<dbReference type="EMBL" id="JBHTKB010000001">
    <property type="protein sequence ID" value="MFD0913189.1"/>
    <property type="molecule type" value="Genomic_DNA"/>
</dbReference>
<accession>A0ABW3F5M4</accession>
<comment type="caution">
    <text evidence="4">The sequence shown here is derived from an EMBL/GenBank/DDBJ whole genome shotgun (WGS) entry which is preliminary data.</text>
</comment>
<evidence type="ECO:0000313" key="5">
    <source>
        <dbReference type="Proteomes" id="UP001597128"/>
    </source>
</evidence>
<dbReference type="RefSeq" id="WP_379056463.1">
    <property type="nucleotide sequence ID" value="NZ_JBHTKB010000001.1"/>
</dbReference>
<name>A0ABW3F5M4_9PROT</name>
<keyword evidence="2" id="KW-1133">Transmembrane helix</keyword>
<dbReference type="SUPFAM" id="SSF53474">
    <property type="entry name" value="alpha/beta-Hydrolases"/>
    <property type="match status" value="1"/>
</dbReference>
<dbReference type="GO" id="GO:0016787">
    <property type="term" value="F:hydrolase activity"/>
    <property type="evidence" value="ECO:0007669"/>
    <property type="project" value="UniProtKB-KW"/>
</dbReference>
<feature type="domain" description="BD-FAE-like" evidence="3">
    <location>
        <begin position="82"/>
        <end position="261"/>
    </location>
</feature>
<dbReference type="Pfam" id="PF20434">
    <property type="entry name" value="BD-FAE"/>
    <property type="match status" value="1"/>
</dbReference>
<dbReference type="PANTHER" id="PTHR48081:SF9">
    <property type="entry name" value="CARBOXYLESTERASE"/>
    <property type="match status" value="1"/>
</dbReference>
<feature type="transmembrane region" description="Helical" evidence="2">
    <location>
        <begin position="12"/>
        <end position="36"/>
    </location>
</feature>
<keyword evidence="2" id="KW-0812">Transmembrane</keyword>
<dbReference type="InterPro" id="IPR019826">
    <property type="entry name" value="Carboxylesterase_B_AS"/>
</dbReference>